<dbReference type="AlphaFoldDB" id="A0A645CR65"/>
<proteinExistence type="predicted"/>
<protein>
    <submittedName>
        <fullName evidence="2">Uncharacterized protein</fullName>
    </submittedName>
</protein>
<dbReference type="EMBL" id="VSSQ01029313">
    <property type="protein sequence ID" value="MPM79395.1"/>
    <property type="molecule type" value="Genomic_DNA"/>
</dbReference>
<organism evidence="2">
    <name type="scientific">bioreactor metagenome</name>
    <dbReference type="NCBI Taxonomy" id="1076179"/>
    <lineage>
        <taxon>unclassified sequences</taxon>
        <taxon>metagenomes</taxon>
        <taxon>ecological metagenomes</taxon>
    </lineage>
</organism>
<comment type="caution">
    <text evidence="2">The sequence shown here is derived from an EMBL/GenBank/DDBJ whole genome shotgun (WGS) entry which is preliminary data.</text>
</comment>
<gene>
    <name evidence="2" type="ORF">SDC9_126428</name>
</gene>
<feature type="region of interest" description="Disordered" evidence="1">
    <location>
        <begin position="76"/>
        <end position="98"/>
    </location>
</feature>
<feature type="compositionally biased region" description="Basic and acidic residues" evidence="1">
    <location>
        <begin position="41"/>
        <end position="50"/>
    </location>
</feature>
<evidence type="ECO:0000256" key="1">
    <source>
        <dbReference type="SAM" id="MobiDB-lite"/>
    </source>
</evidence>
<feature type="compositionally biased region" description="Basic residues" evidence="1">
    <location>
        <begin position="89"/>
        <end position="98"/>
    </location>
</feature>
<name>A0A645CR65_9ZZZZ</name>
<feature type="compositionally biased region" description="Basic and acidic residues" evidence="1">
    <location>
        <begin position="13"/>
        <end position="32"/>
    </location>
</feature>
<feature type="region of interest" description="Disordered" evidence="1">
    <location>
        <begin position="1"/>
        <end position="53"/>
    </location>
</feature>
<accession>A0A645CR65</accession>
<sequence>MREPQRGKRKHQRIDPDRHGNQHQERRSEHHGRGPHQTGRRAQETTDHTDAQQAVAIAGKDFLALFLARMLRQGVKAHHPVGQPSPYQRRQHQHQGRN</sequence>
<reference evidence="2" key="1">
    <citation type="submission" date="2019-08" db="EMBL/GenBank/DDBJ databases">
        <authorList>
            <person name="Kucharzyk K."/>
            <person name="Murdoch R.W."/>
            <person name="Higgins S."/>
            <person name="Loffler F."/>
        </authorList>
    </citation>
    <scope>NUCLEOTIDE SEQUENCE</scope>
</reference>
<evidence type="ECO:0000313" key="2">
    <source>
        <dbReference type="EMBL" id="MPM79395.1"/>
    </source>
</evidence>